<dbReference type="EMBL" id="FTMN01000008">
    <property type="protein sequence ID" value="SIQ72185.1"/>
    <property type="molecule type" value="Genomic_DNA"/>
</dbReference>
<evidence type="ECO:0000313" key="5">
    <source>
        <dbReference type="Proteomes" id="UP000186895"/>
    </source>
</evidence>
<evidence type="ECO:0000256" key="1">
    <source>
        <dbReference type="ARBA" id="ARBA00010645"/>
    </source>
</evidence>
<evidence type="ECO:0000256" key="2">
    <source>
        <dbReference type="HAMAP-Rule" id="MF_00460"/>
    </source>
</evidence>
<organism evidence="4 5">
    <name type="scientific">Marinobacterium stanieri</name>
    <dbReference type="NCBI Taxonomy" id="49186"/>
    <lineage>
        <taxon>Bacteria</taxon>
        <taxon>Pseudomonadati</taxon>
        <taxon>Pseudomonadota</taxon>
        <taxon>Gammaproteobacteria</taxon>
        <taxon>Oceanospirillales</taxon>
        <taxon>Oceanospirillaceae</taxon>
        <taxon>Marinobacterium</taxon>
    </lineage>
</organism>
<gene>
    <name evidence="4" type="ORF">SAMN05421647_10810</name>
</gene>
<dbReference type="NCBIfam" id="NF002490">
    <property type="entry name" value="PRK01777.1"/>
    <property type="match status" value="1"/>
</dbReference>
<dbReference type="InterPro" id="IPR005346">
    <property type="entry name" value="RnfH"/>
</dbReference>
<evidence type="ECO:0000256" key="3">
    <source>
        <dbReference type="SAM" id="MobiDB-lite"/>
    </source>
</evidence>
<dbReference type="PANTHER" id="PTHR37483:SF1">
    <property type="entry name" value="UPF0125 PROTEIN RATB"/>
    <property type="match status" value="1"/>
</dbReference>
<dbReference type="Pfam" id="PF03658">
    <property type="entry name" value="Ub-RnfH"/>
    <property type="match status" value="1"/>
</dbReference>
<dbReference type="Proteomes" id="UP000186895">
    <property type="component" value="Unassembled WGS sequence"/>
</dbReference>
<dbReference type="HAMAP" id="MF_00460">
    <property type="entry name" value="UPF0125_RnfH"/>
    <property type="match status" value="1"/>
</dbReference>
<protein>
    <recommendedName>
        <fullName evidence="2">UPF0125 protein SAMN05421647_10810</fullName>
    </recommendedName>
</protein>
<dbReference type="InterPro" id="IPR016155">
    <property type="entry name" value="Mopterin_synth/thiamin_S_b"/>
</dbReference>
<dbReference type="AlphaFoldDB" id="A0A1N6V2T2"/>
<dbReference type="RefSeq" id="WP_010323430.1">
    <property type="nucleotide sequence ID" value="NZ_FTMN01000008.1"/>
</dbReference>
<proteinExistence type="inferred from homology"/>
<dbReference type="SUPFAM" id="SSF54285">
    <property type="entry name" value="MoaD/ThiS"/>
    <property type="match status" value="1"/>
</dbReference>
<name>A0A1N6V2T2_9GAMM</name>
<comment type="similarity">
    <text evidence="1 2">Belongs to the UPF0125 (RnfH) family.</text>
</comment>
<accession>A0A1N6V2T2</accession>
<dbReference type="Gene3D" id="3.10.20.280">
    <property type="entry name" value="RnfH-like"/>
    <property type="match status" value="1"/>
</dbReference>
<keyword evidence="5" id="KW-1185">Reference proteome</keyword>
<sequence>MIQVEVAYALPHEQKIIAVQVEEDCTARDAVIRSGIAEVFPEIDPDSIPMGIFGKAIKDPGTTVLREGDRVELYRPLIADPKEVRAKRAAKMKAQKEAEQKEKSEKDA</sequence>
<dbReference type="STRING" id="49186.SAMN05421647_10810"/>
<feature type="region of interest" description="Disordered" evidence="3">
    <location>
        <begin position="86"/>
        <end position="108"/>
    </location>
</feature>
<dbReference type="eggNOG" id="COG2914">
    <property type="taxonomic scope" value="Bacteria"/>
</dbReference>
<dbReference type="PANTHER" id="PTHR37483">
    <property type="entry name" value="UPF0125 PROTEIN RATB"/>
    <property type="match status" value="1"/>
</dbReference>
<dbReference type="InterPro" id="IPR037021">
    <property type="entry name" value="RnfH_sf"/>
</dbReference>
<feature type="compositionally biased region" description="Basic and acidic residues" evidence="3">
    <location>
        <begin position="94"/>
        <end position="108"/>
    </location>
</feature>
<reference evidence="4 5" key="1">
    <citation type="submission" date="2017-01" db="EMBL/GenBank/DDBJ databases">
        <authorList>
            <person name="Mah S.A."/>
            <person name="Swanson W.J."/>
            <person name="Moy G.W."/>
            <person name="Vacquier V.D."/>
        </authorList>
    </citation>
    <scope>NUCLEOTIDE SEQUENCE [LARGE SCALE GENOMIC DNA]</scope>
    <source>
        <strain evidence="4 5">DSM 7027</strain>
    </source>
</reference>
<evidence type="ECO:0000313" key="4">
    <source>
        <dbReference type="EMBL" id="SIQ72185.1"/>
    </source>
</evidence>